<dbReference type="Gene3D" id="3.30.2010.10">
    <property type="entry name" value="Metalloproteases ('zincins'), catalytic domain"/>
    <property type="match status" value="1"/>
</dbReference>
<organism evidence="14 15">
    <name type="scientific">Luteolibacter rhizosphaerae</name>
    <dbReference type="NCBI Taxonomy" id="2989719"/>
    <lineage>
        <taxon>Bacteria</taxon>
        <taxon>Pseudomonadati</taxon>
        <taxon>Verrucomicrobiota</taxon>
        <taxon>Verrucomicrobiia</taxon>
        <taxon>Verrucomicrobiales</taxon>
        <taxon>Verrucomicrobiaceae</taxon>
        <taxon>Luteolibacter</taxon>
    </lineage>
</organism>
<evidence type="ECO:0000256" key="1">
    <source>
        <dbReference type="ARBA" id="ARBA00001947"/>
    </source>
</evidence>
<evidence type="ECO:0000256" key="12">
    <source>
        <dbReference type="SAM" id="Phobius"/>
    </source>
</evidence>
<dbReference type="EMBL" id="JAPDDR010000008">
    <property type="protein sequence ID" value="MCW1915196.1"/>
    <property type="molecule type" value="Genomic_DNA"/>
</dbReference>
<comment type="caution">
    <text evidence="14">The sequence shown here is derived from an EMBL/GenBank/DDBJ whole genome shotgun (WGS) entry which is preliminary data.</text>
</comment>
<keyword evidence="4" id="KW-0645">Protease</keyword>
<evidence type="ECO:0000256" key="4">
    <source>
        <dbReference type="ARBA" id="ARBA00022670"/>
    </source>
</evidence>
<protein>
    <submittedName>
        <fullName evidence="14">M48 family metallopeptidase</fullName>
    </submittedName>
</protein>
<keyword evidence="6" id="KW-0479">Metal-binding</keyword>
<accession>A0ABT3G6S1</accession>
<proteinExistence type="predicted"/>
<feature type="transmembrane region" description="Helical" evidence="12">
    <location>
        <begin position="30"/>
        <end position="58"/>
    </location>
</feature>
<evidence type="ECO:0000259" key="13">
    <source>
        <dbReference type="Pfam" id="PF01435"/>
    </source>
</evidence>
<dbReference type="PANTHER" id="PTHR43221:SF1">
    <property type="entry name" value="PROTEASE HTPX"/>
    <property type="match status" value="1"/>
</dbReference>
<evidence type="ECO:0000256" key="8">
    <source>
        <dbReference type="ARBA" id="ARBA00022833"/>
    </source>
</evidence>
<evidence type="ECO:0000313" key="14">
    <source>
        <dbReference type="EMBL" id="MCW1915196.1"/>
    </source>
</evidence>
<gene>
    <name evidence="14" type="ORF">OJ996_16535</name>
</gene>
<name>A0ABT3G6S1_9BACT</name>
<evidence type="ECO:0000256" key="9">
    <source>
        <dbReference type="ARBA" id="ARBA00022989"/>
    </source>
</evidence>
<feature type="transmembrane region" description="Helical" evidence="12">
    <location>
        <begin position="64"/>
        <end position="84"/>
    </location>
</feature>
<keyword evidence="5 12" id="KW-0812">Transmembrane</keyword>
<dbReference type="CDD" id="cd07328">
    <property type="entry name" value="M48_Ste24p_like"/>
    <property type="match status" value="1"/>
</dbReference>
<evidence type="ECO:0000256" key="2">
    <source>
        <dbReference type="ARBA" id="ARBA00004651"/>
    </source>
</evidence>
<keyword evidence="3" id="KW-1003">Cell membrane</keyword>
<evidence type="ECO:0000256" key="6">
    <source>
        <dbReference type="ARBA" id="ARBA00022723"/>
    </source>
</evidence>
<evidence type="ECO:0000256" key="10">
    <source>
        <dbReference type="ARBA" id="ARBA00023049"/>
    </source>
</evidence>
<dbReference type="InterPro" id="IPR050083">
    <property type="entry name" value="HtpX_protease"/>
</dbReference>
<keyword evidence="8" id="KW-0862">Zinc</keyword>
<dbReference type="Proteomes" id="UP001165653">
    <property type="component" value="Unassembled WGS sequence"/>
</dbReference>
<reference evidence="14" key="1">
    <citation type="submission" date="2022-10" db="EMBL/GenBank/DDBJ databases">
        <title>Luteolibacter sp. GHJ8, whole genome shotgun sequencing project.</title>
        <authorList>
            <person name="Zhao G."/>
            <person name="Shen L."/>
        </authorList>
    </citation>
    <scope>NUCLEOTIDE SEQUENCE</scope>
    <source>
        <strain evidence="14">GHJ8</strain>
    </source>
</reference>
<evidence type="ECO:0000256" key="3">
    <source>
        <dbReference type="ARBA" id="ARBA00022475"/>
    </source>
</evidence>
<comment type="subcellular location">
    <subcellularLocation>
        <location evidence="2">Cell membrane</location>
        <topology evidence="2">Multi-pass membrane protein</topology>
    </subcellularLocation>
</comment>
<dbReference type="RefSeq" id="WP_264514736.1">
    <property type="nucleotide sequence ID" value="NZ_JAPDDR010000008.1"/>
</dbReference>
<evidence type="ECO:0000313" key="15">
    <source>
        <dbReference type="Proteomes" id="UP001165653"/>
    </source>
</evidence>
<evidence type="ECO:0000256" key="7">
    <source>
        <dbReference type="ARBA" id="ARBA00022801"/>
    </source>
</evidence>
<keyword evidence="10" id="KW-0482">Metalloprotease</keyword>
<feature type="domain" description="Peptidase M48" evidence="13">
    <location>
        <begin position="147"/>
        <end position="332"/>
    </location>
</feature>
<keyword evidence="7" id="KW-0378">Hydrolase</keyword>
<keyword evidence="9 12" id="KW-1133">Transmembrane helix</keyword>
<evidence type="ECO:0000256" key="5">
    <source>
        <dbReference type="ARBA" id="ARBA00022692"/>
    </source>
</evidence>
<sequence>MTEAQFDALVSQLEAAYKGRHPALARRSAFLAILGYGGLAFFLIAGLALTLLAAAWILYAPSFLSIKVGLVVGIPSAILTFAIIRGLWVRLTAPEGIPVHRRDCPELFQLIDSISRQAGGVKFNQVLLTGELNAAVVQIPRLGVFGWHKTYLILGVPLLDALTPDEFTAVLAHEFAHLSHRHGRLGNWLYRLRVSWVKVMASLSEQGAPRPVIAFINWFWPRFNASAFVLSRAQEYQADAFAAKVTSPQSSAMALQRIAIESQRLDEGFWNDIGRSTASTPRPPEDVFHRMHAFLGTAADPHLENRWLEDALSIETGTADTHPGLKDRLAALGVSATAGSTGKLDIRASDAFLGTTVAMAARDKFSLQWQEHVSPRWQEDHQTKRKIHALLEGISPSTREGKWQQLFMRARLHGVKSIQEELLGFLIENPEHPPANYFRGMHLASEADAAAIAHLEKASERPDLFEGSLNMLAGLYDRLGRSSEISTLKNRAHFNFASMQRAFEERNSTRTSDRFLPPELGPEEQSHLMTLLQRHEAIRGAWVARKKVSEYPAWRSYVLVLAFPRGMRDGAAMEILREVVEGIFVDAHFLAILHDGDETRTAEAVMGSEGSLLLKR</sequence>
<keyword evidence="11 12" id="KW-0472">Membrane</keyword>
<keyword evidence="15" id="KW-1185">Reference proteome</keyword>
<dbReference type="InterPro" id="IPR001915">
    <property type="entry name" value="Peptidase_M48"/>
</dbReference>
<evidence type="ECO:0000256" key="11">
    <source>
        <dbReference type="ARBA" id="ARBA00023136"/>
    </source>
</evidence>
<dbReference type="PANTHER" id="PTHR43221">
    <property type="entry name" value="PROTEASE HTPX"/>
    <property type="match status" value="1"/>
</dbReference>
<comment type="cofactor">
    <cofactor evidence="1">
        <name>Zn(2+)</name>
        <dbReference type="ChEBI" id="CHEBI:29105"/>
    </cofactor>
</comment>
<dbReference type="Pfam" id="PF01435">
    <property type="entry name" value="Peptidase_M48"/>
    <property type="match status" value="1"/>
</dbReference>